<protein>
    <submittedName>
        <fullName evidence="1">Uncharacterized protein</fullName>
    </submittedName>
</protein>
<keyword evidence="2" id="KW-1185">Reference proteome</keyword>
<dbReference type="GO" id="GO:0000724">
    <property type="term" value="P:double-strand break repair via homologous recombination"/>
    <property type="evidence" value="ECO:0007669"/>
    <property type="project" value="TreeGrafter"/>
</dbReference>
<name>A0A388K2P0_CHABU</name>
<dbReference type="Proteomes" id="UP000265515">
    <property type="component" value="Unassembled WGS sequence"/>
</dbReference>
<evidence type="ECO:0000313" key="1">
    <source>
        <dbReference type="EMBL" id="GBG64285.1"/>
    </source>
</evidence>
<dbReference type="InterPro" id="IPR027417">
    <property type="entry name" value="P-loop_NTPase"/>
</dbReference>
<dbReference type="AlphaFoldDB" id="A0A388K2P0"/>
<evidence type="ECO:0000313" key="2">
    <source>
        <dbReference type="Proteomes" id="UP000265515"/>
    </source>
</evidence>
<proteinExistence type="predicted"/>
<sequence>MAMASGHKFANFFPSVSDSSVQQQSHDLPAYFNSRRALLVGPPRSGKTSLLFQFCYNCARESGSRSHVVFICQKKRIENGPPLLSRGVDPSSEVFNRVHMRYLVDDKELRKYLACLHLLPNSQLPTALVIDNFSAFFDQSSSHVGGGVRSAHGRAQDMAIARTLALLCDAVDFVRQNDQPICKLLVSDTSGADGPRSLYLFQRWFPLIFHIKALEPGKFSLSVFRDSLGPGGFHVSARYSLLEHCLSLLSLEFVPSPPAVAEK</sequence>
<dbReference type="Gene3D" id="3.40.50.300">
    <property type="entry name" value="P-loop containing nucleotide triphosphate hydrolases"/>
    <property type="match status" value="1"/>
</dbReference>
<accession>A0A388K2P0</accession>
<dbReference type="GO" id="GO:0097196">
    <property type="term" value="C:Shu complex"/>
    <property type="evidence" value="ECO:0007669"/>
    <property type="project" value="TreeGrafter"/>
</dbReference>
<reference evidence="1 2" key="1">
    <citation type="journal article" date="2018" name="Cell">
        <title>The Chara Genome: Secondary Complexity and Implications for Plant Terrestrialization.</title>
        <authorList>
            <person name="Nishiyama T."/>
            <person name="Sakayama H."/>
            <person name="Vries J.D."/>
            <person name="Buschmann H."/>
            <person name="Saint-Marcoux D."/>
            <person name="Ullrich K.K."/>
            <person name="Haas F.B."/>
            <person name="Vanderstraeten L."/>
            <person name="Becker D."/>
            <person name="Lang D."/>
            <person name="Vosolsobe S."/>
            <person name="Rombauts S."/>
            <person name="Wilhelmsson P.K.I."/>
            <person name="Janitza P."/>
            <person name="Kern R."/>
            <person name="Heyl A."/>
            <person name="Rumpler F."/>
            <person name="Villalobos L.I.A.C."/>
            <person name="Clay J.M."/>
            <person name="Skokan R."/>
            <person name="Toyoda A."/>
            <person name="Suzuki Y."/>
            <person name="Kagoshima H."/>
            <person name="Schijlen E."/>
            <person name="Tajeshwar N."/>
            <person name="Catarino B."/>
            <person name="Hetherington A.J."/>
            <person name="Saltykova A."/>
            <person name="Bonnot C."/>
            <person name="Breuninger H."/>
            <person name="Symeonidi A."/>
            <person name="Radhakrishnan G.V."/>
            <person name="Van Nieuwerburgh F."/>
            <person name="Deforce D."/>
            <person name="Chang C."/>
            <person name="Karol K.G."/>
            <person name="Hedrich R."/>
            <person name="Ulvskov P."/>
            <person name="Glockner G."/>
            <person name="Delwiche C.F."/>
            <person name="Petrasek J."/>
            <person name="Van de Peer Y."/>
            <person name="Friml J."/>
            <person name="Beilby M."/>
            <person name="Dolan L."/>
            <person name="Kohara Y."/>
            <person name="Sugano S."/>
            <person name="Fujiyama A."/>
            <person name="Delaux P.-M."/>
            <person name="Quint M."/>
            <person name="TheiBen G."/>
            <person name="Hagemann M."/>
            <person name="Harholt J."/>
            <person name="Dunand C."/>
            <person name="Zachgo S."/>
            <person name="Langdale J."/>
            <person name="Maumus F."/>
            <person name="Straeten D.V.D."/>
            <person name="Gould S.B."/>
            <person name="Rensing S.A."/>
        </authorList>
    </citation>
    <scope>NUCLEOTIDE SEQUENCE [LARGE SCALE GENOMIC DNA]</scope>
    <source>
        <strain evidence="1 2">S276</strain>
    </source>
</reference>
<dbReference type="PANTHER" id="PTHR28653">
    <property type="match status" value="1"/>
</dbReference>
<dbReference type="EMBL" id="BFEA01000048">
    <property type="protein sequence ID" value="GBG64285.1"/>
    <property type="molecule type" value="Genomic_DNA"/>
</dbReference>
<organism evidence="1 2">
    <name type="scientific">Chara braunii</name>
    <name type="common">Braun's stonewort</name>
    <dbReference type="NCBI Taxonomy" id="69332"/>
    <lineage>
        <taxon>Eukaryota</taxon>
        <taxon>Viridiplantae</taxon>
        <taxon>Streptophyta</taxon>
        <taxon>Charophyceae</taxon>
        <taxon>Charales</taxon>
        <taxon>Characeae</taxon>
        <taxon>Chara</taxon>
    </lineage>
</organism>
<comment type="caution">
    <text evidence="1">The sequence shown here is derived from an EMBL/GenBank/DDBJ whole genome shotgun (WGS) entry which is preliminary data.</text>
</comment>
<dbReference type="Gramene" id="GBG64285">
    <property type="protein sequence ID" value="GBG64285"/>
    <property type="gene ID" value="CBR_g41204"/>
</dbReference>
<dbReference type="OMA" id="LEAKPPY"/>
<dbReference type="GO" id="GO:0003697">
    <property type="term" value="F:single-stranded DNA binding"/>
    <property type="evidence" value="ECO:0007669"/>
    <property type="project" value="TreeGrafter"/>
</dbReference>
<gene>
    <name evidence="1" type="ORF">CBR_g41204</name>
</gene>
<dbReference type="OrthoDB" id="67296at2759"/>
<dbReference type="PANTHER" id="PTHR28653:SF1">
    <property type="entry name" value="ATPASE SWSAP1"/>
    <property type="match status" value="1"/>
</dbReference>
<dbReference type="SUPFAM" id="SSF52540">
    <property type="entry name" value="P-loop containing nucleoside triphosphate hydrolases"/>
    <property type="match status" value="1"/>
</dbReference>